<feature type="transmembrane region" description="Helical" evidence="2">
    <location>
        <begin position="79"/>
        <end position="101"/>
    </location>
</feature>
<dbReference type="RefSeq" id="WP_377856804.1">
    <property type="nucleotide sequence ID" value="NZ_JBHLZU010000020.1"/>
</dbReference>
<proteinExistence type="predicted"/>
<feature type="transmembrane region" description="Helical" evidence="2">
    <location>
        <begin position="108"/>
        <end position="128"/>
    </location>
</feature>
<evidence type="ECO:0000256" key="2">
    <source>
        <dbReference type="SAM" id="Phobius"/>
    </source>
</evidence>
<feature type="compositionally biased region" description="Low complexity" evidence="1">
    <location>
        <begin position="153"/>
        <end position="189"/>
    </location>
</feature>
<evidence type="ECO:0000256" key="1">
    <source>
        <dbReference type="SAM" id="MobiDB-lite"/>
    </source>
</evidence>
<keyword evidence="2" id="KW-0472">Membrane</keyword>
<gene>
    <name evidence="3" type="ORF">ACFFQA_24765</name>
</gene>
<keyword evidence="4" id="KW-1185">Reference proteome</keyword>
<accession>A0ABV6A1Y4</accession>
<reference evidence="3 4" key="1">
    <citation type="submission" date="2024-09" db="EMBL/GenBank/DDBJ databases">
        <authorList>
            <person name="Sun Q."/>
            <person name="Mori K."/>
        </authorList>
    </citation>
    <scope>NUCLEOTIDE SEQUENCE [LARGE SCALE GENOMIC DNA]</scope>
    <source>
        <strain evidence="3 4">TBRC 7907</strain>
    </source>
</reference>
<feature type="transmembrane region" description="Helical" evidence="2">
    <location>
        <begin position="27"/>
        <end position="45"/>
    </location>
</feature>
<feature type="transmembrane region" description="Helical" evidence="2">
    <location>
        <begin position="57"/>
        <end position="73"/>
    </location>
</feature>
<organism evidence="3 4">
    <name type="scientific">Allokutzneria oryzae</name>
    <dbReference type="NCBI Taxonomy" id="1378989"/>
    <lineage>
        <taxon>Bacteria</taxon>
        <taxon>Bacillati</taxon>
        <taxon>Actinomycetota</taxon>
        <taxon>Actinomycetes</taxon>
        <taxon>Pseudonocardiales</taxon>
        <taxon>Pseudonocardiaceae</taxon>
        <taxon>Allokutzneria</taxon>
    </lineage>
</organism>
<name>A0ABV6A1Y4_9PSEU</name>
<keyword evidence="2" id="KW-1133">Transmembrane helix</keyword>
<protein>
    <submittedName>
        <fullName evidence="3">DUF5336 domain-containing protein</fullName>
    </submittedName>
</protein>
<evidence type="ECO:0000313" key="4">
    <source>
        <dbReference type="Proteomes" id="UP001589693"/>
    </source>
</evidence>
<dbReference type="Pfam" id="PF17270">
    <property type="entry name" value="DUF5336"/>
    <property type="match status" value="1"/>
</dbReference>
<comment type="caution">
    <text evidence="3">The sequence shown here is derived from an EMBL/GenBank/DDBJ whole genome shotgun (WGS) entry which is preliminary data.</text>
</comment>
<sequence>MSVPYGAPQPNPQQPGVPGQPGSGPNLGFILSLVAAGLGLVAYLCGFSSEVRAGGGYLLYLLLAAVLAGFSVLPQAPKLLWAAAPLAAVPALLLLQGMVALSSISGMFVVVFIVALLQAGATVVALLVDIGVIKIQPKPQPYGPPGGWNPASGGFPQPYGQQPGQFGQQPQQFGQQPQQPQQTQQFGQPGTPPGGFGQS</sequence>
<keyword evidence="2" id="KW-0812">Transmembrane</keyword>
<feature type="region of interest" description="Disordered" evidence="1">
    <location>
        <begin position="143"/>
        <end position="199"/>
    </location>
</feature>
<dbReference type="EMBL" id="JBHLZU010000020">
    <property type="protein sequence ID" value="MFB9907161.1"/>
    <property type="molecule type" value="Genomic_DNA"/>
</dbReference>
<dbReference type="Proteomes" id="UP001589693">
    <property type="component" value="Unassembled WGS sequence"/>
</dbReference>
<dbReference type="InterPro" id="IPR035166">
    <property type="entry name" value="DUF5336"/>
</dbReference>
<feature type="region of interest" description="Disordered" evidence="1">
    <location>
        <begin position="1"/>
        <end position="20"/>
    </location>
</feature>
<evidence type="ECO:0000313" key="3">
    <source>
        <dbReference type="EMBL" id="MFB9907161.1"/>
    </source>
</evidence>